<feature type="region of interest" description="Disordered" evidence="1">
    <location>
        <begin position="13"/>
        <end position="47"/>
    </location>
</feature>
<dbReference type="Gene3D" id="3.40.47.10">
    <property type="match status" value="1"/>
</dbReference>
<dbReference type="Proteomes" id="UP001153148">
    <property type="component" value="Unassembled WGS sequence"/>
</dbReference>
<dbReference type="PANTHER" id="PTHR43775">
    <property type="entry name" value="FATTY ACID SYNTHASE"/>
    <property type="match status" value="1"/>
</dbReference>
<gene>
    <name evidence="3" type="ORF">TPAB3V08_LOCUS176</name>
</gene>
<protein>
    <recommendedName>
        <fullName evidence="2">Beta-ketoacyl synthase-like N-terminal domain-containing protein</fullName>
    </recommendedName>
</protein>
<dbReference type="Pfam" id="PF00109">
    <property type="entry name" value="ketoacyl-synt"/>
    <property type="match status" value="1"/>
</dbReference>
<dbReference type="PANTHER" id="PTHR43775:SF23">
    <property type="entry name" value="FATTY ACID SYNTHASE 3"/>
    <property type="match status" value="1"/>
</dbReference>
<organism evidence="3 4">
    <name type="scientific">Timema podura</name>
    <name type="common">Walking stick</name>
    <dbReference type="NCBI Taxonomy" id="61482"/>
    <lineage>
        <taxon>Eukaryota</taxon>
        <taxon>Metazoa</taxon>
        <taxon>Ecdysozoa</taxon>
        <taxon>Arthropoda</taxon>
        <taxon>Hexapoda</taxon>
        <taxon>Insecta</taxon>
        <taxon>Pterygota</taxon>
        <taxon>Neoptera</taxon>
        <taxon>Polyneoptera</taxon>
        <taxon>Phasmatodea</taxon>
        <taxon>Timematodea</taxon>
        <taxon>Timematoidea</taxon>
        <taxon>Timematidae</taxon>
        <taxon>Timema</taxon>
    </lineage>
</organism>
<dbReference type="InterPro" id="IPR050091">
    <property type="entry name" value="PKS_NRPS_Biosynth_Enz"/>
</dbReference>
<dbReference type="EMBL" id="CAJPIN010000133">
    <property type="protein sequence ID" value="CAG2053095.1"/>
    <property type="molecule type" value="Genomic_DNA"/>
</dbReference>
<dbReference type="InterPro" id="IPR016039">
    <property type="entry name" value="Thiolase-like"/>
</dbReference>
<keyword evidence="4" id="KW-1185">Reference proteome</keyword>
<evidence type="ECO:0000256" key="1">
    <source>
        <dbReference type="SAM" id="MobiDB-lite"/>
    </source>
</evidence>
<evidence type="ECO:0000313" key="3">
    <source>
        <dbReference type="EMBL" id="CAG2053095.1"/>
    </source>
</evidence>
<name>A0ABN7NIL8_TIMPD</name>
<feature type="domain" description="Beta-ketoacyl synthase-like N-terminal" evidence="2">
    <location>
        <begin position="37"/>
        <end position="105"/>
    </location>
</feature>
<accession>A0ABN7NIL8</accession>
<dbReference type="SUPFAM" id="SSF53901">
    <property type="entry name" value="Thiolase-like"/>
    <property type="match status" value="1"/>
</dbReference>
<reference evidence="3" key="1">
    <citation type="submission" date="2021-03" db="EMBL/GenBank/DDBJ databases">
        <authorList>
            <person name="Tran Van P."/>
        </authorList>
    </citation>
    <scope>NUCLEOTIDE SEQUENCE</scope>
</reference>
<sequence length="116" mass="12576">MTSPWKTHLQGCDITRHDDITGENPVRGQRSSGPSHHGPSYSVLSGDTSGVESLTLAYEAIKNGYCETALAGAVSFALHPELSYHYKGLGVLSEDGCNRSFDENDIATMLMSHDIY</sequence>
<evidence type="ECO:0000313" key="4">
    <source>
        <dbReference type="Proteomes" id="UP001153148"/>
    </source>
</evidence>
<proteinExistence type="predicted"/>
<comment type="caution">
    <text evidence="3">The sequence shown here is derived from an EMBL/GenBank/DDBJ whole genome shotgun (WGS) entry which is preliminary data.</text>
</comment>
<feature type="compositionally biased region" description="Low complexity" evidence="1">
    <location>
        <begin position="31"/>
        <end position="40"/>
    </location>
</feature>
<evidence type="ECO:0000259" key="2">
    <source>
        <dbReference type="Pfam" id="PF00109"/>
    </source>
</evidence>
<dbReference type="InterPro" id="IPR014030">
    <property type="entry name" value="Ketoacyl_synth_N"/>
</dbReference>